<dbReference type="AlphaFoldDB" id="A0A519B9W5"/>
<evidence type="ECO:0000313" key="3">
    <source>
        <dbReference type="EMBL" id="RZD14006.1"/>
    </source>
</evidence>
<dbReference type="GO" id="GO:0007165">
    <property type="term" value="P:signal transduction"/>
    <property type="evidence" value="ECO:0007669"/>
    <property type="project" value="InterPro"/>
</dbReference>
<feature type="transmembrane region" description="Helical" evidence="1">
    <location>
        <begin position="138"/>
        <end position="156"/>
    </location>
</feature>
<evidence type="ECO:0000259" key="2">
    <source>
        <dbReference type="PROSITE" id="PS50104"/>
    </source>
</evidence>
<dbReference type="InterPro" id="IPR000157">
    <property type="entry name" value="TIR_dom"/>
</dbReference>
<name>A0A519B9W5_9DELT</name>
<dbReference type="Pfam" id="PF13676">
    <property type="entry name" value="TIR_2"/>
    <property type="match status" value="1"/>
</dbReference>
<organism evidence="3 4">
    <name type="scientific">Candidatus Acidulodesulfobacterium ferriphilum</name>
    <dbReference type="NCBI Taxonomy" id="2597223"/>
    <lineage>
        <taxon>Bacteria</taxon>
        <taxon>Deltaproteobacteria</taxon>
        <taxon>Candidatus Acidulodesulfobacterales</taxon>
        <taxon>Candidatus Acidulodesulfobacterium</taxon>
    </lineage>
</organism>
<dbReference type="Proteomes" id="UP000320813">
    <property type="component" value="Unassembled WGS sequence"/>
</dbReference>
<comment type="caution">
    <text evidence="3">The sequence shown here is derived from an EMBL/GenBank/DDBJ whole genome shotgun (WGS) entry which is preliminary data.</text>
</comment>
<evidence type="ECO:0000256" key="1">
    <source>
        <dbReference type="SAM" id="Phobius"/>
    </source>
</evidence>
<keyword evidence="1" id="KW-0472">Membrane</keyword>
<evidence type="ECO:0000313" key="4">
    <source>
        <dbReference type="Proteomes" id="UP000320813"/>
    </source>
</evidence>
<keyword evidence="1" id="KW-0812">Transmembrane</keyword>
<dbReference type="SUPFAM" id="SSF52200">
    <property type="entry name" value="Toll/Interleukin receptor TIR domain"/>
    <property type="match status" value="1"/>
</dbReference>
<keyword evidence="3" id="KW-0675">Receptor</keyword>
<accession>A0A519B9W5</accession>
<feature type="domain" description="TIR" evidence="2">
    <location>
        <begin position="1"/>
        <end position="130"/>
    </location>
</feature>
<sequence>MALNVFISYSTYDIQNAKNLAGWVSQAGAQPFISQYSLMPGTPLSPTIINKIKNCDIFLLLWSENAKNSEWVSQEIGIAVGNNKTIIPLVLHQGIYLPGFIKDLKYIDVYKDPVAATNEIYSTIAIYVKQKEQQEENIKIILGVAGAILLFVAIAGK</sequence>
<dbReference type="EMBL" id="SGBD01000004">
    <property type="protein sequence ID" value="RZD14006.1"/>
    <property type="molecule type" value="Genomic_DNA"/>
</dbReference>
<dbReference type="InterPro" id="IPR035897">
    <property type="entry name" value="Toll_tir_struct_dom_sf"/>
</dbReference>
<proteinExistence type="predicted"/>
<dbReference type="Gene3D" id="3.40.50.10140">
    <property type="entry name" value="Toll/interleukin-1 receptor homology (TIR) domain"/>
    <property type="match status" value="1"/>
</dbReference>
<dbReference type="PROSITE" id="PS50104">
    <property type="entry name" value="TIR"/>
    <property type="match status" value="1"/>
</dbReference>
<protein>
    <submittedName>
        <fullName evidence="3">Toll/interleukin-1 receptor domain-containing protein</fullName>
    </submittedName>
</protein>
<gene>
    <name evidence="3" type="ORF">EVJ47_07140</name>
</gene>
<keyword evidence="1" id="KW-1133">Transmembrane helix</keyword>
<reference evidence="3 4" key="1">
    <citation type="submission" date="2019-01" db="EMBL/GenBank/DDBJ databases">
        <title>Insights into ecological role of a new deltaproteobacterial order Candidatus Sinidesulfobacterales (Sva0485) by metagenomics and metatranscriptomics.</title>
        <authorList>
            <person name="Tan S."/>
            <person name="Liu J."/>
            <person name="Fang Y."/>
            <person name="Hedlund B.P."/>
            <person name="Lian Z.H."/>
            <person name="Huang L.Y."/>
            <person name="Li J.T."/>
            <person name="Huang L.N."/>
            <person name="Li W.J."/>
            <person name="Jiang H.C."/>
            <person name="Dong H.L."/>
            <person name="Shu W.S."/>
        </authorList>
    </citation>
    <scope>NUCLEOTIDE SEQUENCE [LARGE SCALE GENOMIC DNA]</scope>
    <source>
        <strain evidence="3">AP3</strain>
    </source>
</reference>